<sequence>MSEMLRFGGLASGLDTHQIVDDLMKAERIPLDKMQQDRQVLEWKQNAYRDVNLQMTKLRDSFRATGLGLQSTFLQKAVSSSNTGVATATAVGNAPNTSVQLQVQQLATATSWITPTGADDPGVNENVLDQRVKDWWGDGEGLEFVDGRATISLDVKRPGGEFETVSFHVNDNDTVAQVLTKMNRSDLGVNAYLDQSAAAGAVPQMIMTMTESGSGSAIRLAAEGEDGDPSTSANGRALLEAFGFGFGTEDPPQLETGAGQEGQNSRFSLNGHATERTTNNFTINGINYQLTGETVGNERVTITAQTDTDKIMEKIMSFVEEYNELVDTINGSLREERFRDYHPLSDEERRAMSEREVEMWEEKAMSGLLRRDPALSSALSGMRMSLYSSVQNEAAGMFKDLASIGLVSSSDYMDGGKIVLDTNSRTMPDGQRLNGEDRLRAAIESDPEGLYQLFMGSGETQAEDGVLRRLRGSLDTAIDRVTQRAGREGRTMHQFTLGREMMNMDDRISNFERRLQQVEQRYWNEFTALERAMAKANAQADQMFSLLGGGMM</sequence>
<gene>
    <name evidence="8" type="ORF">EBO34_12580</name>
</gene>
<dbReference type="RefSeq" id="WP_122899072.1">
    <property type="nucleotide sequence ID" value="NZ_RHIB01000002.1"/>
</dbReference>
<dbReference type="Pfam" id="PF02465">
    <property type="entry name" value="FliD_N"/>
    <property type="match status" value="1"/>
</dbReference>
<evidence type="ECO:0000313" key="9">
    <source>
        <dbReference type="Proteomes" id="UP000278746"/>
    </source>
</evidence>
<reference evidence="8 9" key="1">
    <citation type="submission" date="2018-10" db="EMBL/GenBank/DDBJ databases">
        <title>Bacillus Keqinensis sp. nov., a moderately halophilic bacterium isolated from a saline-alkaline lake.</title>
        <authorList>
            <person name="Wang H."/>
        </authorList>
    </citation>
    <scope>NUCLEOTIDE SEQUENCE [LARGE SCALE GENOMIC DNA]</scope>
    <source>
        <strain evidence="8 9">KQ-3</strain>
    </source>
</reference>
<dbReference type="NCBIfam" id="NF005833">
    <property type="entry name" value="PRK07737.1"/>
    <property type="match status" value="1"/>
</dbReference>
<comment type="caution">
    <text evidence="8">The sequence shown here is derived from an EMBL/GenBank/DDBJ whole genome shotgun (WGS) entry which is preliminary data.</text>
</comment>
<dbReference type="EMBL" id="RHIB01000002">
    <property type="protein sequence ID" value="RNA67557.1"/>
    <property type="molecule type" value="Genomic_DNA"/>
</dbReference>
<evidence type="ECO:0000256" key="1">
    <source>
        <dbReference type="ARBA" id="ARBA00009764"/>
    </source>
</evidence>
<dbReference type="GO" id="GO:0007155">
    <property type="term" value="P:cell adhesion"/>
    <property type="evidence" value="ECO:0007669"/>
    <property type="project" value="InterPro"/>
</dbReference>
<keyword evidence="8" id="KW-0282">Flagellum</keyword>
<keyword evidence="4 5" id="KW-0975">Bacterial flagellum</keyword>
<dbReference type="GO" id="GO:0071973">
    <property type="term" value="P:bacterial-type flagellum-dependent cell motility"/>
    <property type="evidence" value="ECO:0007669"/>
    <property type="project" value="TreeGrafter"/>
</dbReference>
<dbReference type="AlphaFoldDB" id="A0A3M7TQM2"/>
<name>A0A3M7TQM2_9BACI</name>
<evidence type="ECO:0000259" key="7">
    <source>
        <dbReference type="Pfam" id="PF07195"/>
    </source>
</evidence>
<dbReference type="Pfam" id="PF07195">
    <property type="entry name" value="FliD_C"/>
    <property type="match status" value="1"/>
</dbReference>
<proteinExistence type="inferred from homology"/>
<comment type="subcellular location">
    <subcellularLocation>
        <location evidence="5">Secreted</location>
    </subcellularLocation>
    <subcellularLocation>
        <location evidence="5">Bacterial flagellum</location>
    </subcellularLocation>
</comment>
<evidence type="ECO:0000256" key="5">
    <source>
        <dbReference type="RuleBase" id="RU362066"/>
    </source>
</evidence>
<dbReference type="OrthoDB" id="9776025at2"/>
<protein>
    <recommendedName>
        <fullName evidence="5">Flagellar hook-associated protein 2</fullName>
        <shortName evidence="5">HAP2</shortName>
    </recommendedName>
    <alternativeName>
        <fullName evidence="5">Flagellar cap protein</fullName>
    </alternativeName>
</protein>
<dbReference type="PANTHER" id="PTHR30288:SF0">
    <property type="entry name" value="FLAGELLAR HOOK-ASSOCIATED PROTEIN 2"/>
    <property type="match status" value="1"/>
</dbReference>
<accession>A0A3M7TQM2</accession>
<evidence type="ECO:0000256" key="3">
    <source>
        <dbReference type="ARBA" id="ARBA00023054"/>
    </source>
</evidence>
<comment type="similarity">
    <text evidence="1 5">Belongs to the FliD family.</text>
</comment>
<dbReference type="GO" id="GO:0005576">
    <property type="term" value="C:extracellular region"/>
    <property type="evidence" value="ECO:0007669"/>
    <property type="project" value="UniProtKB-SubCell"/>
</dbReference>
<evidence type="ECO:0000256" key="2">
    <source>
        <dbReference type="ARBA" id="ARBA00011255"/>
    </source>
</evidence>
<feature type="domain" description="Flagellar hook-associated protein 2 N-terminal" evidence="6">
    <location>
        <begin position="12"/>
        <end position="109"/>
    </location>
</feature>
<comment type="function">
    <text evidence="5">Required for morphogenesis and for the elongation of the flagellar filament by facilitating polymerization of the flagellin monomers at the tip of growing filament. Forms a capping structure, which prevents flagellin subunits (transported through the central channel of the flagellum) from leaking out without polymerization at the distal end.</text>
</comment>
<evidence type="ECO:0000256" key="4">
    <source>
        <dbReference type="ARBA" id="ARBA00023143"/>
    </source>
</evidence>
<organism evidence="8 9">
    <name type="scientific">Alteribacter keqinensis</name>
    <dbReference type="NCBI Taxonomy" id="2483800"/>
    <lineage>
        <taxon>Bacteria</taxon>
        <taxon>Bacillati</taxon>
        <taxon>Bacillota</taxon>
        <taxon>Bacilli</taxon>
        <taxon>Bacillales</taxon>
        <taxon>Bacillaceae</taxon>
        <taxon>Alteribacter</taxon>
    </lineage>
</organism>
<dbReference type="PANTHER" id="PTHR30288">
    <property type="entry name" value="FLAGELLAR CAP/ASSEMBLY PROTEIN FLID"/>
    <property type="match status" value="1"/>
</dbReference>
<dbReference type="InterPro" id="IPR040026">
    <property type="entry name" value="FliD"/>
</dbReference>
<evidence type="ECO:0000313" key="8">
    <source>
        <dbReference type="EMBL" id="RNA67557.1"/>
    </source>
</evidence>
<dbReference type="GO" id="GO:0009421">
    <property type="term" value="C:bacterial-type flagellum filament cap"/>
    <property type="evidence" value="ECO:0007669"/>
    <property type="project" value="InterPro"/>
</dbReference>
<comment type="subunit">
    <text evidence="2 5">Homopentamer.</text>
</comment>
<evidence type="ECO:0000259" key="6">
    <source>
        <dbReference type="Pfam" id="PF02465"/>
    </source>
</evidence>
<keyword evidence="5" id="KW-0964">Secreted</keyword>
<feature type="domain" description="Flagellar hook-associated protein 2 C-terminal" evidence="7">
    <location>
        <begin position="262"/>
        <end position="538"/>
    </location>
</feature>
<dbReference type="InterPro" id="IPR003481">
    <property type="entry name" value="FliD_N"/>
</dbReference>
<keyword evidence="9" id="KW-1185">Reference proteome</keyword>
<keyword evidence="3" id="KW-0175">Coiled coil</keyword>
<keyword evidence="8" id="KW-0969">Cilium</keyword>
<dbReference type="GO" id="GO:0009424">
    <property type="term" value="C:bacterial-type flagellum hook"/>
    <property type="evidence" value="ECO:0007669"/>
    <property type="project" value="UniProtKB-UniRule"/>
</dbReference>
<dbReference type="Proteomes" id="UP000278746">
    <property type="component" value="Unassembled WGS sequence"/>
</dbReference>
<keyword evidence="8" id="KW-0966">Cell projection</keyword>
<dbReference type="InterPro" id="IPR010809">
    <property type="entry name" value="FliD_C"/>
</dbReference>